<evidence type="ECO:0000256" key="1">
    <source>
        <dbReference type="SAM" id="MobiDB-lite"/>
    </source>
</evidence>
<feature type="compositionally biased region" description="Basic and acidic residues" evidence="1">
    <location>
        <begin position="77"/>
        <end position="89"/>
    </location>
</feature>
<reference evidence="3" key="1">
    <citation type="submission" date="2016-05" db="EMBL/GenBank/DDBJ databases">
        <authorList>
            <person name="Naeem Raeece"/>
        </authorList>
    </citation>
    <scope>NUCLEOTIDE SEQUENCE [LARGE SCALE GENOMIC DNA]</scope>
</reference>
<dbReference type="Proteomes" id="UP000078555">
    <property type="component" value="Unassembled WGS sequence"/>
</dbReference>
<name>A0A1A9AGP4_PLAOA</name>
<protein>
    <recommendedName>
        <fullName evidence="4">PIR Superfamily Protein</fullName>
    </recommendedName>
</protein>
<organism evidence="2 3">
    <name type="scientific">Plasmodium ovale wallikeri</name>
    <dbReference type="NCBI Taxonomy" id="864142"/>
    <lineage>
        <taxon>Eukaryota</taxon>
        <taxon>Sar</taxon>
        <taxon>Alveolata</taxon>
        <taxon>Apicomplexa</taxon>
        <taxon>Aconoidasida</taxon>
        <taxon>Haemosporida</taxon>
        <taxon>Plasmodiidae</taxon>
        <taxon>Plasmodium</taxon>
        <taxon>Plasmodium (Plasmodium)</taxon>
    </lineage>
</organism>
<keyword evidence="3" id="KW-1185">Reference proteome</keyword>
<evidence type="ECO:0008006" key="4">
    <source>
        <dbReference type="Google" id="ProtNLM"/>
    </source>
</evidence>
<gene>
    <name evidence="2" type="ORF">POVWA1_069100</name>
</gene>
<accession>A0A1A9AGP4</accession>
<feature type="region of interest" description="Disordered" evidence="1">
    <location>
        <begin position="77"/>
        <end position="103"/>
    </location>
</feature>
<dbReference type="EMBL" id="FLRD01000640">
    <property type="protein sequence ID" value="SBT55315.1"/>
    <property type="molecule type" value="Genomic_DNA"/>
</dbReference>
<proteinExistence type="predicted"/>
<evidence type="ECO:0000313" key="2">
    <source>
        <dbReference type="EMBL" id="SBT55315.1"/>
    </source>
</evidence>
<evidence type="ECO:0000313" key="3">
    <source>
        <dbReference type="Proteomes" id="UP000078555"/>
    </source>
</evidence>
<sequence length="129" mass="14911">MLNSIHELNDKEFISNDYYNNVTYYEKEINHIVIKFNDTNTFLKSQNIDISTEDSSVAKNPTCILKELRDKSVQDQSHDFNIDIQRDPTHGNASTGDDHDNADNSNTYTPGIVSDVSGYCYYFFFFFVL</sequence>
<dbReference type="AlphaFoldDB" id="A0A1A9AGP4"/>